<evidence type="ECO:0000313" key="2">
    <source>
        <dbReference type="Proteomes" id="UP000011713"/>
    </source>
</evidence>
<dbReference type="EMBL" id="JH598161">
    <property type="status" value="NOT_ANNOTATED_CDS"/>
    <property type="molecule type" value="Genomic_DNA"/>
</dbReference>
<dbReference type="InParanoid" id="M4BDP8"/>
<dbReference type="Proteomes" id="UP000011713">
    <property type="component" value="Unassembled WGS sequence"/>
</dbReference>
<organism evidence="1 2">
    <name type="scientific">Hyaloperonospora arabidopsidis (strain Emoy2)</name>
    <name type="common">Downy mildew agent</name>
    <name type="synonym">Peronospora arabidopsidis</name>
    <dbReference type="NCBI Taxonomy" id="559515"/>
    <lineage>
        <taxon>Eukaryota</taxon>
        <taxon>Sar</taxon>
        <taxon>Stramenopiles</taxon>
        <taxon>Oomycota</taxon>
        <taxon>Peronosporomycetes</taxon>
        <taxon>Peronosporales</taxon>
        <taxon>Peronosporaceae</taxon>
        <taxon>Hyaloperonospora</taxon>
    </lineage>
</organism>
<evidence type="ECO:0000313" key="1">
    <source>
        <dbReference type="EnsemblProtists" id="HpaP804415"/>
    </source>
</evidence>
<dbReference type="VEuPathDB" id="FungiDB:HpaG804415"/>
<proteinExistence type="predicted"/>
<dbReference type="eggNOG" id="KOG3428">
    <property type="taxonomic scope" value="Eukaryota"/>
</dbReference>
<dbReference type="STRING" id="559515.M4BDP8"/>
<reference evidence="1" key="2">
    <citation type="submission" date="2015-06" db="UniProtKB">
        <authorList>
            <consortium name="EnsemblProtists"/>
        </authorList>
    </citation>
    <scope>IDENTIFICATION</scope>
    <source>
        <strain evidence="1">Emoy2</strain>
    </source>
</reference>
<name>M4BDP8_HYAAE</name>
<accession>M4BDP8</accession>
<dbReference type="HOGENOM" id="CLU_1910669_0_0_1"/>
<dbReference type="AlphaFoldDB" id="M4BDP8"/>
<keyword evidence="2" id="KW-1185">Reference proteome</keyword>
<sequence length="133" mass="14887">MSCGGHELRGTMVTTSEVVKPRRGKTRKPRSLLLLLKSFVGLRVRIDLKNDSVIEDLRLSPRVIVHPVPADLSELRNDVALDLCFTHMRCAAVDTVDLCWILDTSLLSSCMARKCVVVRPLVYSEPECAECFC</sequence>
<dbReference type="EnsemblProtists" id="HpaT804415">
    <property type="protein sequence ID" value="HpaP804415"/>
    <property type="gene ID" value="HpaG804415"/>
</dbReference>
<protein>
    <submittedName>
        <fullName evidence="1">Uncharacterized protein</fullName>
    </submittedName>
</protein>
<reference evidence="2" key="1">
    <citation type="journal article" date="2010" name="Science">
        <title>Signatures of adaptation to obligate biotrophy in the Hyaloperonospora arabidopsidis genome.</title>
        <authorList>
            <person name="Baxter L."/>
            <person name="Tripathy S."/>
            <person name="Ishaque N."/>
            <person name="Boot N."/>
            <person name="Cabral A."/>
            <person name="Kemen E."/>
            <person name="Thines M."/>
            <person name="Ah-Fong A."/>
            <person name="Anderson R."/>
            <person name="Badejoko W."/>
            <person name="Bittner-Eddy P."/>
            <person name="Boore J.L."/>
            <person name="Chibucos M.C."/>
            <person name="Coates M."/>
            <person name="Dehal P."/>
            <person name="Delehaunty K."/>
            <person name="Dong S."/>
            <person name="Downton P."/>
            <person name="Dumas B."/>
            <person name="Fabro G."/>
            <person name="Fronick C."/>
            <person name="Fuerstenberg S.I."/>
            <person name="Fulton L."/>
            <person name="Gaulin E."/>
            <person name="Govers F."/>
            <person name="Hughes L."/>
            <person name="Humphray S."/>
            <person name="Jiang R.H."/>
            <person name="Judelson H."/>
            <person name="Kamoun S."/>
            <person name="Kyung K."/>
            <person name="Meijer H."/>
            <person name="Minx P."/>
            <person name="Morris P."/>
            <person name="Nelson J."/>
            <person name="Phuntumart V."/>
            <person name="Qutob D."/>
            <person name="Rehmany A."/>
            <person name="Rougon-Cardoso A."/>
            <person name="Ryden P."/>
            <person name="Torto-Alalibo T."/>
            <person name="Studholme D."/>
            <person name="Wang Y."/>
            <person name="Win J."/>
            <person name="Wood J."/>
            <person name="Clifton S.W."/>
            <person name="Rogers J."/>
            <person name="Van den Ackerveken G."/>
            <person name="Jones J.D."/>
            <person name="McDowell J.M."/>
            <person name="Beynon J."/>
            <person name="Tyler B.M."/>
        </authorList>
    </citation>
    <scope>NUCLEOTIDE SEQUENCE [LARGE SCALE GENOMIC DNA]</scope>
    <source>
        <strain evidence="2">Emoy2</strain>
    </source>
</reference>